<proteinExistence type="predicted"/>
<protein>
    <submittedName>
        <fullName evidence="2">Uncharacterized protein</fullName>
    </submittedName>
</protein>
<reference evidence="2" key="1">
    <citation type="submission" date="2020-04" db="EMBL/GenBank/DDBJ databases">
        <title>Genome Assembly and Annotation of Botryosphaeria dothidea sdau 11-99, a Latent Pathogen of Apple Fruit Ring Rot in China.</title>
        <authorList>
            <person name="Yu C."/>
            <person name="Diao Y."/>
            <person name="Lu Q."/>
            <person name="Zhao J."/>
            <person name="Cui S."/>
            <person name="Peng C."/>
            <person name="He B."/>
            <person name="Liu H."/>
        </authorList>
    </citation>
    <scope>NUCLEOTIDE SEQUENCE [LARGE SCALE GENOMIC DNA]</scope>
    <source>
        <strain evidence="2">Sdau11-99</strain>
    </source>
</reference>
<keyword evidence="3" id="KW-1185">Reference proteome</keyword>
<dbReference type="EMBL" id="WWBZ02000022">
    <property type="protein sequence ID" value="KAF4308256.1"/>
    <property type="molecule type" value="Genomic_DNA"/>
</dbReference>
<feature type="compositionally biased region" description="Acidic residues" evidence="1">
    <location>
        <begin position="130"/>
        <end position="143"/>
    </location>
</feature>
<feature type="region of interest" description="Disordered" evidence="1">
    <location>
        <begin position="74"/>
        <end position="192"/>
    </location>
</feature>
<evidence type="ECO:0000313" key="3">
    <source>
        <dbReference type="Proteomes" id="UP000572817"/>
    </source>
</evidence>
<feature type="compositionally biased region" description="Basic and acidic residues" evidence="1">
    <location>
        <begin position="149"/>
        <end position="161"/>
    </location>
</feature>
<comment type="caution">
    <text evidence="2">The sequence shown here is derived from an EMBL/GenBank/DDBJ whole genome shotgun (WGS) entry which is preliminary data.</text>
</comment>
<feature type="compositionally biased region" description="Acidic residues" evidence="1">
    <location>
        <begin position="179"/>
        <end position="192"/>
    </location>
</feature>
<dbReference type="OrthoDB" id="5418867at2759"/>
<dbReference type="Proteomes" id="UP000572817">
    <property type="component" value="Unassembled WGS sequence"/>
</dbReference>
<gene>
    <name evidence="2" type="ORF">GTA08_BOTSDO04738</name>
</gene>
<evidence type="ECO:0000313" key="2">
    <source>
        <dbReference type="EMBL" id="KAF4308256.1"/>
    </source>
</evidence>
<accession>A0A8H4IVI3</accession>
<name>A0A8H4IVI3_9PEZI</name>
<evidence type="ECO:0000256" key="1">
    <source>
        <dbReference type="SAM" id="MobiDB-lite"/>
    </source>
</evidence>
<organism evidence="2 3">
    <name type="scientific">Botryosphaeria dothidea</name>
    <dbReference type="NCBI Taxonomy" id="55169"/>
    <lineage>
        <taxon>Eukaryota</taxon>
        <taxon>Fungi</taxon>
        <taxon>Dikarya</taxon>
        <taxon>Ascomycota</taxon>
        <taxon>Pezizomycotina</taxon>
        <taxon>Dothideomycetes</taxon>
        <taxon>Dothideomycetes incertae sedis</taxon>
        <taxon>Botryosphaeriales</taxon>
        <taxon>Botryosphaeriaceae</taxon>
        <taxon>Botryosphaeria</taxon>
    </lineage>
</organism>
<sequence length="192" mass="20613">MKWDTEADAKLFGLVLNVFDLKFSGDVLKKMNLAMGLDPKSQSISHRLGAARKKAAGIFDGGAVKVIPATTVPLTPRGGGRSGIGRRSTGKAKKVKDELISDDESIAFNSPSVKRESVRTAGRKRSYQEPETDEEHEGADDEFAALAKKVREEAEQDGRENDEAEPPVKSASGGGEILSETDVDTVADPEEV</sequence>
<dbReference type="AlphaFoldDB" id="A0A8H4IVI3"/>